<accession>A0A7W0DL15</accession>
<dbReference type="AlphaFoldDB" id="A0A7W0DL15"/>
<sequence>MRNLAKRTLTAGAASAMLFGGLVAVSSAPASAATTSSAPAATHATQSHHAMEEYDYVCWSYVEDGYGNWYYEEYYC</sequence>
<evidence type="ECO:0000313" key="2">
    <source>
        <dbReference type="EMBL" id="MBA2947078.1"/>
    </source>
</evidence>
<dbReference type="EMBL" id="JACEHE010000008">
    <property type="protein sequence ID" value="MBA2947078.1"/>
    <property type="molecule type" value="Genomic_DNA"/>
</dbReference>
<name>A0A7W0DL15_9ACTN</name>
<protein>
    <submittedName>
        <fullName evidence="2">Uncharacterized protein</fullName>
    </submittedName>
</protein>
<organism evidence="2 3">
    <name type="scientific">Streptomyces himalayensis subsp. himalayensis</name>
    <dbReference type="NCBI Taxonomy" id="2756131"/>
    <lineage>
        <taxon>Bacteria</taxon>
        <taxon>Bacillati</taxon>
        <taxon>Actinomycetota</taxon>
        <taxon>Actinomycetes</taxon>
        <taxon>Kitasatosporales</taxon>
        <taxon>Streptomycetaceae</taxon>
        <taxon>Streptomyces</taxon>
        <taxon>Streptomyces himalayensis</taxon>
    </lineage>
</organism>
<feature type="signal peptide" evidence="1">
    <location>
        <begin position="1"/>
        <end position="32"/>
    </location>
</feature>
<keyword evidence="1" id="KW-0732">Signal</keyword>
<evidence type="ECO:0000256" key="1">
    <source>
        <dbReference type="SAM" id="SignalP"/>
    </source>
</evidence>
<evidence type="ECO:0000313" key="3">
    <source>
        <dbReference type="Proteomes" id="UP000545761"/>
    </source>
</evidence>
<feature type="chain" id="PRO_5030760702" evidence="1">
    <location>
        <begin position="33"/>
        <end position="76"/>
    </location>
</feature>
<reference evidence="2 3" key="1">
    <citation type="submission" date="2020-07" db="EMBL/GenBank/DDBJ databases">
        <title>Streptomyces isolated from Indian soil.</title>
        <authorList>
            <person name="Mandal S."/>
            <person name="Maiti P.K."/>
        </authorList>
    </citation>
    <scope>NUCLEOTIDE SEQUENCE [LARGE SCALE GENOMIC DNA]</scope>
    <source>
        <strain evidence="2 3">PSKA28</strain>
    </source>
</reference>
<gene>
    <name evidence="2" type="ORF">H1D24_15050</name>
</gene>
<dbReference type="RefSeq" id="WP_181658062.1">
    <property type="nucleotide sequence ID" value="NZ_JACEHE010000008.1"/>
</dbReference>
<comment type="caution">
    <text evidence="2">The sequence shown here is derived from an EMBL/GenBank/DDBJ whole genome shotgun (WGS) entry which is preliminary data.</text>
</comment>
<dbReference type="Proteomes" id="UP000545761">
    <property type="component" value="Unassembled WGS sequence"/>
</dbReference>
<proteinExistence type="predicted"/>